<dbReference type="PANTHER" id="PTHR48111">
    <property type="entry name" value="REGULATOR OF RPOS"/>
    <property type="match status" value="1"/>
</dbReference>
<dbReference type="Gene3D" id="1.10.10.10">
    <property type="entry name" value="Winged helix-like DNA-binding domain superfamily/Winged helix DNA-binding domain"/>
    <property type="match status" value="1"/>
</dbReference>
<dbReference type="InterPro" id="IPR011006">
    <property type="entry name" value="CheY-like_superfamily"/>
</dbReference>
<reference evidence="8" key="1">
    <citation type="submission" date="2020-05" db="EMBL/GenBank/DDBJ databases">
        <authorList>
            <person name="Chiriac C."/>
            <person name="Salcher M."/>
            <person name="Ghai R."/>
            <person name="Kavagutti S V."/>
        </authorList>
    </citation>
    <scope>NUCLEOTIDE SEQUENCE</scope>
</reference>
<dbReference type="GO" id="GO:0000976">
    <property type="term" value="F:transcription cis-regulatory region binding"/>
    <property type="evidence" value="ECO:0007669"/>
    <property type="project" value="TreeGrafter"/>
</dbReference>
<evidence type="ECO:0000313" key="8">
    <source>
        <dbReference type="EMBL" id="CAB4946329.1"/>
    </source>
</evidence>
<dbReference type="Gene3D" id="3.40.50.2300">
    <property type="match status" value="1"/>
</dbReference>
<evidence type="ECO:0000259" key="7">
    <source>
        <dbReference type="PROSITE" id="PS51755"/>
    </source>
</evidence>
<dbReference type="GO" id="GO:0005829">
    <property type="term" value="C:cytosol"/>
    <property type="evidence" value="ECO:0007669"/>
    <property type="project" value="TreeGrafter"/>
</dbReference>
<dbReference type="GO" id="GO:0032993">
    <property type="term" value="C:protein-DNA complex"/>
    <property type="evidence" value="ECO:0007669"/>
    <property type="project" value="TreeGrafter"/>
</dbReference>
<dbReference type="SUPFAM" id="SSF52172">
    <property type="entry name" value="CheY-like"/>
    <property type="match status" value="1"/>
</dbReference>
<dbReference type="Pfam" id="PF00072">
    <property type="entry name" value="Response_reg"/>
    <property type="match status" value="1"/>
</dbReference>
<protein>
    <submittedName>
        <fullName evidence="8">Unannotated protein</fullName>
    </submittedName>
</protein>
<sequence>MSDGLRVLVVDDEVPLTGVVSSYLVREGFDVSVAHSGPDAVESARELGPVLIVLDVMLPGFDGIEACRRIRQFSDAYIIMLTARDEEVDKVLGLSMGADDYLVKPFSPRELIARVRAMLRRPRVSSTDGLSAARIEVGGLSLDAEARTLHVDGSLTEVTRTEFDLLAVMASRPRAALTRRQLIEAVWGPGWFGDEHVVDVHIGHLRTKLGDDASEPRFIRTVRGVGYGMGPG</sequence>
<dbReference type="SMART" id="SM00448">
    <property type="entry name" value="REC"/>
    <property type="match status" value="1"/>
</dbReference>
<name>A0A6J7JUM4_9ZZZZ</name>
<dbReference type="SMART" id="SM00862">
    <property type="entry name" value="Trans_reg_C"/>
    <property type="match status" value="1"/>
</dbReference>
<dbReference type="InterPro" id="IPR039420">
    <property type="entry name" value="WalR-like"/>
</dbReference>
<dbReference type="EMBL" id="CAFBNE010000032">
    <property type="protein sequence ID" value="CAB4946329.1"/>
    <property type="molecule type" value="Genomic_DNA"/>
</dbReference>
<evidence type="ECO:0000256" key="5">
    <source>
        <dbReference type="ARBA" id="ARBA00023163"/>
    </source>
</evidence>
<feature type="domain" description="Response regulatory" evidence="6">
    <location>
        <begin position="6"/>
        <end position="119"/>
    </location>
</feature>
<dbReference type="InterPro" id="IPR001867">
    <property type="entry name" value="OmpR/PhoB-type_DNA-bd"/>
</dbReference>
<feature type="domain" description="OmpR/PhoB-type" evidence="7">
    <location>
        <begin position="132"/>
        <end position="231"/>
    </location>
</feature>
<organism evidence="8">
    <name type="scientific">freshwater metagenome</name>
    <dbReference type="NCBI Taxonomy" id="449393"/>
    <lineage>
        <taxon>unclassified sequences</taxon>
        <taxon>metagenomes</taxon>
        <taxon>ecological metagenomes</taxon>
    </lineage>
</organism>
<keyword evidence="3" id="KW-0805">Transcription regulation</keyword>
<dbReference type="PROSITE" id="PS50110">
    <property type="entry name" value="RESPONSE_REGULATORY"/>
    <property type="match status" value="1"/>
</dbReference>
<keyword evidence="1" id="KW-0597">Phosphoprotein</keyword>
<keyword evidence="4" id="KW-0238">DNA-binding</keyword>
<keyword evidence="5" id="KW-0804">Transcription</keyword>
<dbReference type="AlphaFoldDB" id="A0A6J7JUM4"/>
<dbReference type="Gene3D" id="6.10.250.690">
    <property type="match status" value="1"/>
</dbReference>
<dbReference type="GO" id="GO:0006355">
    <property type="term" value="P:regulation of DNA-templated transcription"/>
    <property type="evidence" value="ECO:0007669"/>
    <property type="project" value="InterPro"/>
</dbReference>
<evidence type="ECO:0000256" key="3">
    <source>
        <dbReference type="ARBA" id="ARBA00023015"/>
    </source>
</evidence>
<accession>A0A6J7JUM4</accession>
<evidence type="ECO:0000256" key="1">
    <source>
        <dbReference type="ARBA" id="ARBA00022553"/>
    </source>
</evidence>
<dbReference type="SUPFAM" id="SSF46894">
    <property type="entry name" value="C-terminal effector domain of the bipartite response regulators"/>
    <property type="match status" value="1"/>
</dbReference>
<dbReference type="InterPro" id="IPR016032">
    <property type="entry name" value="Sig_transdc_resp-reg_C-effctor"/>
</dbReference>
<dbReference type="CDD" id="cd00383">
    <property type="entry name" value="trans_reg_C"/>
    <property type="match status" value="1"/>
</dbReference>
<proteinExistence type="predicted"/>
<dbReference type="InterPro" id="IPR036388">
    <property type="entry name" value="WH-like_DNA-bd_sf"/>
</dbReference>
<dbReference type="GO" id="GO:0000156">
    <property type="term" value="F:phosphorelay response regulator activity"/>
    <property type="evidence" value="ECO:0007669"/>
    <property type="project" value="TreeGrafter"/>
</dbReference>
<dbReference type="FunFam" id="3.40.50.2300:FF:000001">
    <property type="entry name" value="DNA-binding response regulator PhoB"/>
    <property type="match status" value="1"/>
</dbReference>
<dbReference type="Pfam" id="PF00486">
    <property type="entry name" value="Trans_reg_C"/>
    <property type="match status" value="1"/>
</dbReference>
<keyword evidence="2" id="KW-0902">Two-component regulatory system</keyword>
<evidence type="ECO:0000256" key="4">
    <source>
        <dbReference type="ARBA" id="ARBA00023125"/>
    </source>
</evidence>
<dbReference type="PROSITE" id="PS51755">
    <property type="entry name" value="OMPR_PHOB"/>
    <property type="match status" value="1"/>
</dbReference>
<gene>
    <name evidence="8" type="ORF">UFOPK3772_01259</name>
</gene>
<dbReference type="InterPro" id="IPR001789">
    <property type="entry name" value="Sig_transdc_resp-reg_receiver"/>
</dbReference>
<evidence type="ECO:0000259" key="6">
    <source>
        <dbReference type="PROSITE" id="PS50110"/>
    </source>
</evidence>
<evidence type="ECO:0000256" key="2">
    <source>
        <dbReference type="ARBA" id="ARBA00023012"/>
    </source>
</evidence>
<dbReference type="PANTHER" id="PTHR48111:SF4">
    <property type="entry name" value="DNA-BINDING DUAL TRANSCRIPTIONAL REGULATOR OMPR"/>
    <property type="match status" value="1"/>
</dbReference>
<dbReference type="FunFam" id="1.10.10.10:FF:000018">
    <property type="entry name" value="DNA-binding response regulator ResD"/>
    <property type="match status" value="1"/>
</dbReference>